<dbReference type="Pfam" id="PF13400">
    <property type="entry name" value="Tad"/>
    <property type="match status" value="1"/>
</dbReference>
<dbReference type="Proteomes" id="UP000094463">
    <property type="component" value="Chromosome"/>
</dbReference>
<accession>A0A1D7QXY2</accession>
<dbReference type="OrthoDB" id="5447051at2"/>
<feature type="domain" description="Putative Flp pilus-assembly TadG-like N-terminal" evidence="2">
    <location>
        <begin position="12"/>
        <end position="58"/>
    </location>
</feature>
<protein>
    <recommendedName>
        <fullName evidence="2">Putative Flp pilus-assembly TadG-like N-terminal domain-containing protein</fullName>
    </recommendedName>
</protein>
<keyword evidence="1" id="KW-1133">Transmembrane helix</keyword>
<keyword evidence="1" id="KW-0812">Transmembrane</keyword>
<keyword evidence="4" id="KW-1185">Reference proteome</keyword>
<organism evidence="3 4">
    <name type="scientific">Salisediminibacterium beveridgei</name>
    <dbReference type="NCBI Taxonomy" id="632773"/>
    <lineage>
        <taxon>Bacteria</taxon>
        <taxon>Bacillati</taxon>
        <taxon>Bacillota</taxon>
        <taxon>Bacilli</taxon>
        <taxon>Bacillales</taxon>
        <taxon>Bacillaceae</taxon>
        <taxon>Salisediminibacterium</taxon>
    </lineage>
</organism>
<dbReference type="RefSeq" id="WP_069365801.1">
    <property type="nucleotide sequence ID" value="NZ_CP012502.1"/>
</dbReference>
<dbReference type="STRING" id="632773.BBEV_2523"/>
<reference evidence="3 4" key="1">
    <citation type="submission" date="2015-08" db="EMBL/GenBank/DDBJ databases">
        <title>The complete genome sequence of Bacillus beveridgei MLTeJB.</title>
        <authorList>
            <person name="Hanson T.E."/>
            <person name="Mesa C."/>
            <person name="Basesman S.M."/>
            <person name="Oremland R.S."/>
        </authorList>
    </citation>
    <scope>NUCLEOTIDE SEQUENCE [LARGE SCALE GENOMIC DNA]</scope>
    <source>
        <strain evidence="3 4">MLTeJB</strain>
    </source>
</reference>
<evidence type="ECO:0000259" key="2">
    <source>
        <dbReference type="Pfam" id="PF13400"/>
    </source>
</evidence>
<evidence type="ECO:0000313" key="4">
    <source>
        <dbReference type="Proteomes" id="UP000094463"/>
    </source>
</evidence>
<name>A0A1D7QXY2_9BACI</name>
<keyword evidence="1" id="KW-0472">Membrane</keyword>
<proteinExistence type="predicted"/>
<dbReference type="InterPro" id="IPR028087">
    <property type="entry name" value="Tad_N"/>
</dbReference>
<evidence type="ECO:0000256" key="1">
    <source>
        <dbReference type="SAM" id="Phobius"/>
    </source>
</evidence>
<evidence type="ECO:0000313" key="3">
    <source>
        <dbReference type="EMBL" id="AOM83862.1"/>
    </source>
</evidence>
<sequence>MNPFRHVKNERGNVLMIVSLGFTTFLGMVGLVIDGGMFYMEKTSLQKAANAAVLSGAQELMEDEMEVELIVDEVLDQHGEAASVDQLAVFMEERVTLTLSRDMQTAFMMIFGIDAVEITAEAKAGIGPVGRADGVAPLGIDESIELEYEEEYLLRVDEEDVDTGNFGILALEGKGANTYEDTLKYGSEEEFSIGEIVGTQTGNIANPTRRAIDHLISLCDDPYDRQCGRTILIPVYKPIDPVGNQVKEVEITGFAHFYILEPLDPKDTKIRGKFIERTTHGYVEEGAIYRGAFTISLME</sequence>
<feature type="transmembrane region" description="Helical" evidence="1">
    <location>
        <begin position="12"/>
        <end position="33"/>
    </location>
</feature>
<dbReference type="AlphaFoldDB" id="A0A1D7QXY2"/>
<dbReference type="KEGG" id="bbev:BBEV_2523"/>
<gene>
    <name evidence="3" type="ORF">BBEV_2523</name>
</gene>
<dbReference type="EMBL" id="CP012502">
    <property type="protein sequence ID" value="AOM83862.1"/>
    <property type="molecule type" value="Genomic_DNA"/>
</dbReference>